<dbReference type="Pfam" id="PF17667">
    <property type="entry name" value="Pkinase_fungal"/>
    <property type="match status" value="1"/>
</dbReference>
<dbReference type="EMBL" id="CCBP010000164">
    <property type="protein sequence ID" value="CDO74377.1"/>
    <property type="molecule type" value="Genomic_DNA"/>
</dbReference>
<comment type="caution">
    <text evidence="2">The sequence shown here is derived from an EMBL/GenBank/DDBJ whole genome shotgun (WGS) entry which is preliminary data.</text>
</comment>
<dbReference type="OrthoDB" id="2742759at2759"/>
<dbReference type="InterPro" id="IPR040976">
    <property type="entry name" value="Pkinase_fungal"/>
</dbReference>
<accession>A0A060SIQ8</accession>
<evidence type="ECO:0000313" key="3">
    <source>
        <dbReference type="Proteomes" id="UP000029665"/>
    </source>
</evidence>
<reference evidence="2" key="1">
    <citation type="submission" date="2014-01" db="EMBL/GenBank/DDBJ databases">
        <title>The genome of the white-rot fungus Pycnoporus cinnabarinus: a basidiomycete model with a versatile arsenal for lignocellulosic biomass breakdown.</title>
        <authorList>
            <person name="Levasseur A."/>
            <person name="Lomascolo A."/>
            <person name="Ruiz-Duenas F.J."/>
            <person name="Uzan E."/>
            <person name="Piumi F."/>
            <person name="Kues U."/>
            <person name="Ram A.F.J."/>
            <person name="Murat C."/>
            <person name="Haon M."/>
            <person name="Benoit I."/>
            <person name="Arfi Y."/>
            <person name="Chevret D."/>
            <person name="Drula E."/>
            <person name="Kwon M.J."/>
            <person name="Gouret P."/>
            <person name="Lesage-Meessen L."/>
            <person name="Lombard V."/>
            <person name="Mariette J."/>
            <person name="Noirot C."/>
            <person name="Park J."/>
            <person name="Patyshakuliyeva A."/>
            <person name="Wieneger R.A.B."/>
            <person name="Wosten H.A.B."/>
            <person name="Martin F."/>
            <person name="Coutinho P.M."/>
            <person name="de Vries R."/>
            <person name="Martinez A.T."/>
            <person name="Klopp C."/>
            <person name="Pontarotti P."/>
            <person name="Henrissat B."/>
            <person name="Record E."/>
        </authorList>
    </citation>
    <scope>NUCLEOTIDE SEQUENCE [LARGE SCALE GENOMIC DNA]</scope>
    <source>
        <strain evidence="2">BRFM137</strain>
    </source>
</reference>
<sequence length="403" mass="45064">MPPTAKAFNRVQNAKSEADIYNPIIEAINSGAPNASSRCPGFQLRNTSNLADKSMGIIGSSKPDIVCYAEEHLPLVQVEGKSLDAVTDMGFAATFIEVKLQTNMDCWADPTEGVDRDEWYLALGHQRVDSLAPSFEEAEEALGQNASYALEICARQHRGFCLSVAISGRHARFIRWDRAGLIISQAFDYVSFPEYLCEFFWRFAHLSDAQRGYDLSVQPATETEGEYFVNALRRHICSQTEGLENQAPLEDALDTHYMANSVTAVSLPRRDGSESRRLLVSRPLTVPLSITGRATRAYWAVEYKPDAVNDVPVVLLKDTWRLHEHYSESEGDIIRELNKARVPNIPSVVCDCDVYRRVFDVRRASGSSNKPETIDNDTDRDGAHAVSRQCMFSDLTYTILLPS</sequence>
<dbReference type="AlphaFoldDB" id="A0A060SIQ8"/>
<keyword evidence="3" id="KW-1185">Reference proteome</keyword>
<dbReference type="OMA" id="THYMANS"/>
<protein>
    <recommendedName>
        <fullName evidence="1">Fungal-type protein kinase domain-containing protein</fullName>
    </recommendedName>
</protein>
<proteinExistence type="predicted"/>
<dbReference type="STRING" id="5643.A0A060SIQ8"/>
<dbReference type="Proteomes" id="UP000029665">
    <property type="component" value="Unassembled WGS sequence"/>
</dbReference>
<feature type="domain" description="Fungal-type protein kinase" evidence="1">
    <location>
        <begin position="137"/>
        <end position="355"/>
    </location>
</feature>
<evidence type="ECO:0000313" key="2">
    <source>
        <dbReference type="EMBL" id="CDO74377.1"/>
    </source>
</evidence>
<name>A0A060SIQ8_PYCCI</name>
<evidence type="ECO:0000259" key="1">
    <source>
        <dbReference type="Pfam" id="PF17667"/>
    </source>
</evidence>
<dbReference type="HOGENOM" id="CLU_006410_2_0_1"/>
<gene>
    <name evidence="2" type="ORF">BN946_scf184956.g6</name>
</gene>
<organism evidence="2 3">
    <name type="scientific">Pycnoporus cinnabarinus</name>
    <name type="common">Cinnabar-red polypore</name>
    <name type="synonym">Trametes cinnabarina</name>
    <dbReference type="NCBI Taxonomy" id="5643"/>
    <lineage>
        <taxon>Eukaryota</taxon>
        <taxon>Fungi</taxon>
        <taxon>Dikarya</taxon>
        <taxon>Basidiomycota</taxon>
        <taxon>Agaricomycotina</taxon>
        <taxon>Agaricomycetes</taxon>
        <taxon>Polyporales</taxon>
        <taxon>Polyporaceae</taxon>
        <taxon>Trametes</taxon>
    </lineage>
</organism>